<feature type="region of interest" description="Disordered" evidence="1">
    <location>
        <begin position="1"/>
        <end position="79"/>
    </location>
</feature>
<feature type="compositionally biased region" description="Basic and acidic residues" evidence="1">
    <location>
        <begin position="59"/>
        <end position="76"/>
    </location>
</feature>
<proteinExistence type="predicted"/>
<sequence>GEPPKRYGESILGEPPKRYKESLLEEPPMLYRGSGLRDSQKLFDRRPNQQRIRPNQGRFDSEPHRNERYSSQESQRHVQGSLTKLFDIPSDNCQQKNPVNIFDQECSSVSQRSDFRNEKPREYSKPQYDDITNYQESHTSRDTEFLPNRFEPVQRRSFGSSCIMQYRGMESSNQTRGQSTYHNWRNQSLIQSRNSSQPRSNFIQSKKSNTMNSFYGSQPNTKREFNFNDKYQQEKQTFKVENLNKKPHELSVQIKDNQLEEQNVKMEDSLIEHNGVEDEVEWEEEAEDSDEEYEMDACETSIPFTLDSALIKKYTEYPPEPEELGKIFEGLVIYFFYKKKGVKEKNPFVIICESFRRSNKFGSVRVEDGYQKEDKTVKFCTIRLNGMMLVRAAGLSGNLKEPRVRAGVDLINRLAMTCYTLKMKDDYYSIEAMRRHLKMKESPGLFKVVPKGEVGTLDKAVEYMKTFFSEDTDCELIFTNHSYGVLSYAKKNGLDVRKSNKCIAVFKKRTPSYWRDKILASGKMENEKFLLVEPQGIGRKLFPTYNYASVIPKLKNYLQSDPSEPTFNLYGPKGTIPTIVKITVPWENKNVLEKNRRRKKKRQIHGALRQAMQLNQITPFRHMNHKVKKRGKKKYWP</sequence>
<dbReference type="EMBL" id="GECU01005432">
    <property type="protein sequence ID" value="JAT02275.1"/>
    <property type="molecule type" value="Transcribed_RNA"/>
</dbReference>
<feature type="compositionally biased region" description="Basic and acidic residues" evidence="1">
    <location>
        <begin position="113"/>
        <end position="125"/>
    </location>
</feature>
<feature type="non-terminal residue" evidence="2">
    <location>
        <position position="1"/>
    </location>
</feature>
<accession>A0A1B6JSU2</accession>
<gene>
    <name evidence="2" type="ORF">g.26844</name>
</gene>
<dbReference type="AlphaFoldDB" id="A0A1B6JSU2"/>
<organism evidence="2">
    <name type="scientific">Homalodisca liturata</name>
    <dbReference type="NCBI Taxonomy" id="320908"/>
    <lineage>
        <taxon>Eukaryota</taxon>
        <taxon>Metazoa</taxon>
        <taxon>Ecdysozoa</taxon>
        <taxon>Arthropoda</taxon>
        <taxon>Hexapoda</taxon>
        <taxon>Insecta</taxon>
        <taxon>Pterygota</taxon>
        <taxon>Neoptera</taxon>
        <taxon>Paraneoptera</taxon>
        <taxon>Hemiptera</taxon>
        <taxon>Auchenorrhyncha</taxon>
        <taxon>Membracoidea</taxon>
        <taxon>Cicadellidae</taxon>
        <taxon>Cicadellinae</taxon>
        <taxon>Proconiini</taxon>
        <taxon>Homalodisca</taxon>
    </lineage>
</organism>
<evidence type="ECO:0000313" key="2">
    <source>
        <dbReference type="EMBL" id="JAT02275.1"/>
    </source>
</evidence>
<feature type="region of interest" description="Disordered" evidence="1">
    <location>
        <begin position="104"/>
        <end position="125"/>
    </location>
</feature>
<reference evidence="2" key="1">
    <citation type="submission" date="2015-11" db="EMBL/GenBank/DDBJ databases">
        <title>De novo transcriptome assembly of four potential Pierce s Disease insect vectors from Arizona vineyards.</title>
        <authorList>
            <person name="Tassone E.E."/>
        </authorList>
    </citation>
    <scope>NUCLEOTIDE SEQUENCE</scope>
</reference>
<feature type="compositionally biased region" description="Low complexity" evidence="1">
    <location>
        <begin position="49"/>
        <end position="58"/>
    </location>
</feature>
<evidence type="ECO:0000256" key="1">
    <source>
        <dbReference type="SAM" id="MobiDB-lite"/>
    </source>
</evidence>
<protein>
    <submittedName>
        <fullName evidence="2">Uncharacterized protein</fullName>
    </submittedName>
</protein>
<feature type="compositionally biased region" description="Basic and acidic residues" evidence="1">
    <location>
        <begin position="38"/>
        <end position="47"/>
    </location>
</feature>
<name>A0A1B6JSU2_9HEMI</name>